<feature type="domain" description="Alpha fucosidase A-like C-terminal" evidence="2">
    <location>
        <begin position="688"/>
        <end position="752"/>
    </location>
</feature>
<feature type="domain" description="Glycosyl hydrolase family 95 N-terminal" evidence="1">
    <location>
        <begin position="27"/>
        <end position="260"/>
    </location>
</feature>
<comment type="caution">
    <text evidence="4">The sequence shown here is derived from an EMBL/GenBank/DDBJ whole genome shotgun (WGS) entry which is preliminary data.</text>
</comment>
<organism evidence="4 5">
    <name type="scientific">Bacteroides acidifaciens</name>
    <dbReference type="NCBI Taxonomy" id="85831"/>
    <lineage>
        <taxon>Bacteria</taxon>
        <taxon>Pseudomonadati</taxon>
        <taxon>Bacteroidota</taxon>
        <taxon>Bacteroidia</taxon>
        <taxon>Bacteroidales</taxon>
        <taxon>Bacteroidaceae</taxon>
        <taxon>Bacteroides</taxon>
    </lineage>
</organism>
<dbReference type="Pfam" id="PF21307">
    <property type="entry name" value="Glyco_hydro_95_C"/>
    <property type="match status" value="1"/>
</dbReference>
<proteinExistence type="predicted"/>
<dbReference type="InterPro" id="IPR049053">
    <property type="entry name" value="AFCA-like_C"/>
</dbReference>
<sequence>MYNMNRNTLFLLFLLTSHLVSGQNLKLWYSQPAQNWSEALPIGNSRLGAMVYGGTEREELQLNEETFWAGSPYNNNNPNAVHVLPIVRKLIFEGKNKEAQRLIDANFLTRQHGMSYLTLGNLYLEFPGHKDATGFYRDLNLENATTTTRYQVNGINYTRTTFASFTDNVIIMHIKASQPHALNFNVSYNCPLKYEVNAQNNKLTITCQGKEQEGLRAALRAECQVQVKTDGTLRPAGNTLQINAGTEATLYISAATNYVNYQDVSADESQRTSEYLKRAMQTPYEKAFKNHIAYYKKQFDRVRLTLPSGKASQLETPKRIENFGNGEDMAMAALLFHYGRYLLISSSQPGGQPANLQGIWNNSTHAPWDSKYTININTEMNYWPAEVTNLSETHGPLFSMLKDLSVTGAETARTMYDCRGWMAHHNTDLWRICGVVDFAAAGMWPSGGAWLAQHIWQHYLFTGDKEFLKEYYPILKGTAQFYMDFLVEHPVYKWLVVSPSVSPEHGPITAGCTMDNQIAFDALHNTLSASYIAGESPSFQDSLKQTLEKLPPMQIGKHNQLQEWLEDIDNPKDEHRHISHLYGLYPSNQISPYSNPGLFQAARNTLLQRGDKATGWSIGWKVNFWARMLDGNHAFQIIQNMIQLLPNDQLANEYPNGRTYPNMLDAHPPFQIDGNFGYTAGVAEMLLQSHDGAVHLLPALPDAWEEGSVKGLVARGNFTVDMDWKNNVLNKAIIRSNIGGTLRIRSYVPLKGKGLKQANGKECSNRLFAATPIKQPLVAKGVSAQSPKLQKVYEYDIETKPGKTYVVSNVSSI</sequence>
<dbReference type="SUPFAM" id="SSF48208">
    <property type="entry name" value="Six-hairpin glycosidases"/>
    <property type="match status" value="1"/>
</dbReference>
<dbReference type="Pfam" id="PF22124">
    <property type="entry name" value="Glyco_hydro_95_cat"/>
    <property type="match status" value="1"/>
</dbReference>
<dbReference type="PANTHER" id="PTHR31084:SF0">
    <property type="entry name" value="ALPHA-L-FUCOSIDASE 2"/>
    <property type="match status" value="1"/>
</dbReference>
<dbReference type="Gene3D" id="2.70.98.50">
    <property type="entry name" value="putative glycoside hydrolase family protein from bacillus halodurans"/>
    <property type="match status" value="1"/>
</dbReference>
<dbReference type="GO" id="GO:0005975">
    <property type="term" value="P:carbohydrate metabolic process"/>
    <property type="evidence" value="ECO:0007669"/>
    <property type="project" value="InterPro"/>
</dbReference>
<dbReference type="GO" id="GO:0004560">
    <property type="term" value="F:alpha-L-fucosidase activity"/>
    <property type="evidence" value="ECO:0007669"/>
    <property type="project" value="InterPro"/>
</dbReference>
<evidence type="ECO:0000313" key="5">
    <source>
        <dbReference type="Proteomes" id="UP000491181"/>
    </source>
</evidence>
<dbReference type="Pfam" id="PF14498">
    <property type="entry name" value="Glyco_hyd_65N_2"/>
    <property type="match status" value="1"/>
</dbReference>
<dbReference type="PIRSF" id="PIRSF007663">
    <property type="entry name" value="UCP007663"/>
    <property type="match status" value="1"/>
</dbReference>
<reference evidence="4 5" key="1">
    <citation type="journal article" date="2020" name="Microbiome">
        <title>Single-cell genomics of uncultured bacteria reveals dietary fiber responders in the mouse gut microbiota.</title>
        <authorList>
            <person name="Chijiiwa R."/>
            <person name="Hosokawa M."/>
            <person name="Kogawa M."/>
            <person name="Nishikawa Y."/>
            <person name="Ide K."/>
            <person name="Sakanashi C."/>
            <person name="Takahashi K."/>
            <person name="Takeyama H."/>
        </authorList>
    </citation>
    <scope>NUCLEOTIDE SEQUENCE [LARGE SCALE GENOMIC DNA]</scope>
    <source>
        <strain evidence="4">IMSAGC_001</strain>
    </source>
</reference>
<dbReference type="InterPro" id="IPR027414">
    <property type="entry name" value="GH95_N_dom"/>
</dbReference>
<protein>
    <recommendedName>
        <fullName evidence="6">Glycoside hydrolase family 95 protein</fullName>
    </recommendedName>
</protein>
<dbReference type="InterPro" id="IPR054363">
    <property type="entry name" value="GH95_cat"/>
</dbReference>
<evidence type="ECO:0008006" key="6">
    <source>
        <dbReference type="Google" id="ProtNLM"/>
    </source>
</evidence>
<dbReference type="Proteomes" id="UP000491181">
    <property type="component" value="Unassembled WGS sequence"/>
</dbReference>
<evidence type="ECO:0000259" key="2">
    <source>
        <dbReference type="Pfam" id="PF21307"/>
    </source>
</evidence>
<dbReference type="EMBL" id="BLLS01000192">
    <property type="protein sequence ID" value="GFH88350.1"/>
    <property type="molecule type" value="Genomic_DNA"/>
</dbReference>
<accession>A0A7J0A860</accession>
<evidence type="ECO:0000313" key="4">
    <source>
        <dbReference type="EMBL" id="GFH88350.1"/>
    </source>
</evidence>
<dbReference type="InterPro" id="IPR012341">
    <property type="entry name" value="6hp_glycosidase-like_sf"/>
</dbReference>
<name>A0A7J0A860_9BACE</name>
<dbReference type="PANTHER" id="PTHR31084">
    <property type="entry name" value="ALPHA-L-FUCOSIDASE 2"/>
    <property type="match status" value="1"/>
</dbReference>
<evidence type="ECO:0000259" key="3">
    <source>
        <dbReference type="Pfam" id="PF22124"/>
    </source>
</evidence>
<evidence type="ECO:0000259" key="1">
    <source>
        <dbReference type="Pfam" id="PF14498"/>
    </source>
</evidence>
<gene>
    <name evidence="4" type="ORF">IMSAGC001_03792</name>
</gene>
<dbReference type="InterPro" id="IPR016518">
    <property type="entry name" value="Alpha-L-fucosidase"/>
</dbReference>
<feature type="domain" description="Glycosyl hydrolase family 95 catalytic" evidence="3">
    <location>
        <begin position="284"/>
        <end position="686"/>
    </location>
</feature>
<dbReference type="InterPro" id="IPR008928">
    <property type="entry name" value="6-hairpin_glycosidase_sf"/>
</dbReference>
<dbReference type="AlphaFoldDB" id="A0A7J0A860"/>
<dbReference type="Gene3D" id="1.50.10.10">
    <property type="match status" value="1"/>
</dbReference>